<comment type="similarity">
    <text evidence="2 8">Belongs to the acetyltransferase family. ArgA subfamily.</text>
</comment>
<organism evidence="10 11">
    <name type="scientific">Parasutterella excrementihominis YIT 11859</name>
    <dbReference type="NCBI Taxonomy" id="762966"/>
    <lineage>
        <taxon>Bacteria</taxon>
        <taxon>Pseudomonadati</taxon>
        <taxon>Pseudomonadota</taxon>
        <taxon>Betaproteobacteria</taxon>
        <taxon>Burkholderiales</taxon>
        <taxon>Sutterellaceae</taxon>
        <taxon>Parasutterella</taxon>
    </lineage>
</organism>
<dbReference type="InterPro" id="IPR033719">
    <property type="entry name" value="NAGS_kin"/>
</dbReference>
<dbReference type="HAMAP" id="MF_01105">
    <property type="entry name" value="N_acetyl_glu_synth"/>
    <property type="match status" value="1"/>
</dbReference>
<dbReference type="CDD" id="cd04301">
    <property type="entry name" value="NAT_SF"/>
    <property type="match status" value="1"/>
</dbReference>
<keyword evidence="8" id="KW-0963">Cytoplasm</keyword>
<reference evidence="10 11" key="1">
    <citation type="submission" date="2011-02" db="EMBL/GenBank/DDBJ databases">
        <authorList>
            <person name="Weinstock G."/>
            <person name="Sodergren E."/>
            <person name="Clifton S."/>
            <person name="Fulton L."/>
            <person name="Fulton B."/>
            <person name="Courtney L."/>
            <person name="Fronick C."/>
            <person name="Harrison M."/>
            <person name="Strong C."/>
            <person name="Farmer C."/>
            <person name="Delahaunty K."/>
            <person name="Markovic C."/>
            <person name="Hall O."/>
            <person name="Minx P."/>
            <person name="Tomlinson C."/>
            <person name="Mitreva M."/>
            <person name="Hou S."/>
            <person name="Chen J."/>
            <person name="Wollam A."/>
            <person name="Pepin K.H."/>
            <person name="Johnson M."/>
            <person name="Bhonagiri V."/>
            <person name="Zhang X."/>
            <person name="Suruliraj S."/>
            <person name="Warren W."/>
            <person name="Chinwalla A."/>
            <person name="Mardis E.R."/>
            <person name="Wilson R.K."/>
        </authorList>
    </citation>
    <scope>NUCLEOTIDE SEQUENCE [LARGE SCALE GENOMIC DNA]</scope>
    <source>
        <strain evidence="10 11">YIT 11859</strain>
    </source>
</reference>
<dbReference type="EMBL" id="AFBP01000012">
    <property type="protein sequence ID" value="EGG56899.1"/>
    <property type="molecule type" value="Genomic_DNA"/>
</dbReference>
<dbReference type="Pfam" id="PF00583">
    <property type="entry name" value="Acetyltransf_1"/>
    <property type="match status" value="1"/>
</dbReference>
<dbReference type="InterPro" id="IPR036393">
    <property type="entry name" value="AceGlu_kinase-like_sf"/>
</dbReference>
<comment type="caution">
    <text evidence="10">The sequence shown here is derived from an EMBL/GenBank/DDBJ whole genome shotgun (WGS) entry which is preliminary data.</text>
</comment>
<evidence type="ECO:0000256" key="4">
    <source>
        <dbReference type="ARBA" id="ARBA00022605"/>
    </source>
</evidence>
<dbReference type="UniPathway" id="UPA00068">
    <property type="reaction ID" value="UER00106"/>
</dbReference>
<dbReference type="PANTHER" id="PTHR30602:SF12">
    <property type="entry name" value="AMINO-ACID ACETYLTRANSFERASE NAGS1, CHLOROPLASTIC-RELATED"/>
    <property type="match status" value="1"/>
</dbReference>
<keyword evidence="11" id="KW-1185">Reference proteome</keyword>
<keyword evidence="4 8" id="KW-0028">Amino-acid biosynthesis</keyword>
<dbReference type="Gene3D" id="3.40.1160.10">
    <property type="entry name" value="Acetylglutamate kinase-like"/>
    <property type="match status" value="1"/>
</dbReference>
<dbReference type="GO" id="GO:0004042">
    <property type="term" value="F:L-glutamate N-acetyltransferase activity"/>
    <property type="evidence" value="ECO:0007669"/>
    <property type="project" value="UniProtKB-UniRule"/>
</dbReference>
<comment type="catalytic activity">
    <reaction evidence="7 8">
        <text>L-glutamate + acetyl-CoA = N-acetyl-L-glutamate + CoA + H(+)</text>
        <dbReference type="Rhea" id="RHEA:24292"/>
        <dbReference type="ChEBI" id="CHEBI:15378"/>
        <dbReference type="ChEBI" id="CHEBI:29985"/>
        <dbReference type="ChEBI" id="CHEBI:44337"/>
        <dbReference type="ChEBI" id="CHEBI:57287"/>
        <dbReference type="ChEBI" id="CHEBI:57288"/>
        <dbReference type="EC" id="2.3.1.1"/>
    </reaction>
</comment>
<dbReference type="InterPro" id="IPR016181">
    <property type="entry name" value="Acyl_CoA_acyltransferase"/>
</dbReference>
<evidence type="ECO:0000313" key="11">
    <source>
        <dbReference type="Proteomes" id="UP000005156"/>
    </source>
</evidence>
<dbReference type="HOGENOM" id="CLU_024773_0_0_4"/>
<dbReference type="eggNOG" id="COG0548">
    <property type="taxonomic scope" value="Bacteria"/>
</dbReference>
<dbReference type="AlphaFoldDB" id="F3QHU9"/>
<gene>
    <name evidence="8" type="primary">argA</name>
    <name evidence="10" type="ORF">HMPREF9439_00496</name>
</gene>
<sequence>MLVFSEKITVSQILKFQQQLIEAFLNSTDMSEENKESPIVPVSMDSWVEWFRSVAPHIHSIRGKTIVIDLAGETILQEHFSSLIADISMISAIGARIVLVYGVRPQVEELMSLKAIESQYVNGIRVTTADALVCVKEAAGEARLDIEAAFSQGLPNTPMAHSQCRVVSGNFVIARPLGIIDGVDFKFTGVVRKVDSEAIHRELDGGRIVLISPLGFSPTGEAFNLTSEDLAASIAGALKADKLILLTNVDGVRRFDEVVTELTAEDAREFINDKLVDEEDIYNLTFALKALEHGVERVHIVPYAMDGGLLAELFTHDGVGTMMTMENLESLRQATSDDVSGLIKLLEPLEADGTLVKRPREKLERDISHFTVLEHDGVIYGSAALYQFPEEKLGEMAALTVDAAYQGFGDGERLLRHIENQARKAGLNRLFVLTTRTMHWFLKRGFRPAGVDDLPIEKRRLYNWQRRSQIFIKDL</sequence>
<evidence type="ECO:0000256" key="3">
    <source>
        <dbReference type="ARBA" id="ARBA00022571"/>
    </source>
</evidence>
<dbReference type="SUPFAM" id="SSF55729">
    <property type="entry name" value="Acyl-CoA N-acyltransferases (Nat)"/>
    <property type="match status" value="1"/>
</dbReference>
<accession>F3QHU9</accession>
<evidence type="ECO:0000313" key="10">
    <source>
        <dbReference type="EMBL" id="EGG56899.1"/>
    </source>
</evidence>
<dbReference type="GO" id="GO:0006526">
    <property type="term" value="P:L-arginine biosynthetic process"/>
    <property type="evidence" value="ECO:0007669"/>
    <property type="project" value="UniProtKB-UniRule"/>
</dbReference>
<protein>
    <recommendedName>
        <fullName evidence="8">Amino-acid acetyltransferase</fullName>
        <ecNumber evidence="8">2.3.1.1</ecNumber>
    </recommendedName>
    <alternativeName>
        <fullName evidence="8">N-acetylglutamate synthase</fullName>
        <shortName evidence="8">AGS</shortName>
        <shortName evidence="8">NAGS</shortName>
    </alternativeName>
</protein>
<dbReference type="PANTHER" id="PTHR30602">
    <property type="entry name" value="AMINO-ACID ACETYLTRANSFERASE"/>
    <property type="match status" value="1"/>
</dbReference>
<keyword evidence="3 8" id="KW-0055">Arginine biosynthesis</keyword>
<keyword evidence="5 8" id="KW-0808">Transferase</keyword>
<dbReference type="PROSITE" id="PS51186">
    <property type="entry name" value="GNAT"/>
    <property type="match status" value="1"/>
</dbReference>
<dbReference type="NCBIfam" id="NF003641">
    <property type="entry name" value="PRK05279.1"/>
    <property type="match status" value="1"/>
</dbReference>
<dbReference type="eggNOG" id="COG1246">
    <property type="taxonomic scope" value="Bacteria"/>
</dbReference>
<evidence type="ECO:0000256" key="8">
    <source>
        <dbReference type="HAMAP-Rule" id="MF_01105"/>
    </source>
</evidence>
<dbReference type="Gene3D" id="3.40.630.30">
    <property type="match status" value="1"/>
</dbReference>
<evidence type="ECO:0000256" key="6">
    <source>
        <dbReference type="ARBA" id="ARBA00023315"/>
    </source>
</evidence>
<evidence type="ECO:0000259" key="9">
    <source>
        <dbReference type="PROSITE" id="PS51186"/>
    </source>
</evidence>
<name>F3QHU9_9BURK</name>
<dbReference type="InterPro" id="IPR001048">
    <property type="entry name" value="Asp/Glu/Uridylate_kinase"/>
</dbReference>
<comment type="pathway">
    <text evidence="1 8">Amino-acid biosynthesis; L-arginine biosynthesis; N(2)-acetyl-L-ornithine from L-glutamate: step 1/4.</text>
</comment>
<proteinExistence type="inferred from homology"/>
<dbReference type="SUPFAM" id="SSF53633">
    <property type="entry name" value="Carbamate kinase-like"/>
    <property type="match status" value="1"/>
</dbReference>
<evidence type="ECO:0000256" key="7">
    <source>
        <dbReference type="ARBA" id="ARBA00048372"/>
    </source>
</evidence>
<comment type="subcellular location">
    <subcellularLocation>
        <location evidence="8">Cytoplasm</location>
    </subcellularLocation>
</comment>
<dbReference type="PIRSF" id="PIRSF000423">
    <property type="entry name" value="ArgA"/>
    <property type="match status" value="1"/>
</dbReference>
<comment type="miscellaneous">
    <text evidence="8">In bacteria which possess the bifunctional enzyme ornithine acetyltransferase/N-acetylglutamate synthase (ArgJ), ArgA fulfills an anaplerotic role.</text>
</comment>
<dbReference type="Pfam" id="PF00696">
    <property type="entry name" value="AA_kinase"/>
    <property type="match status" value="1"/>
</dbReference>
<dbReference type="NCBIfam" id="TIGR01890">
    <property type="entry name" value="N-Ac-Glu-synth"/>
    <property type="match status" value="1"/>
</dbReference>
<dbReference type="Proteomes" id="UP000005156">
    <property type="component" value="Unassembled WGS sequence"/>
</dbReference>
<feature type="domain" description="N-acetyltransferase" evidence="9">
    <location>
        <begin position="329"/>
        <end position="468"/>
    </location>
</feature>
<evidence type="ECO:0000256" key="2">
    <source>
        <dbReference type="ARBA" id="ARBA00009145"/>
    </source>
</evidence>
<dbReference type="InterPro" id="IPR010167">
    <property type="entry name" value="NH2A_AcTrfase"/>
</dbReference>
<dbReference type="GO" id="GO:0005737">
    <property type="term" value="C:cytoplasm"/>
    <property type="evidence" value="ECO:0007669"/>
    <property type="project" value="UniProtKB-SubCell"/>
</dbReference>
<evidence type="ECO:0000256" key="5">
    <source>
        <dbReference type="ARBA" id="ARBA00022679"/>
    </source>
</evidence>
<dbReference type="CDD" id="cd04237">
    <property type="entry name" value="AAK_NAGS-ABP"/>
    <property type="match status" value="1"/>
</dbReference>
<evidence type="ECO:0000256" key="1">
    <source>
        <dbReference type="ARBA" id="ARBA00004925"/>
    </source>
</evidence>
<dbReference type="EC" id="2.3.1.1" evidence="8"/>
<dbReference type="InterPro" id="IPR000182">
    <property type="entry name" value="GNAT_dom"/>
</dbReference>
<keyword evidence="6 8" id="KW-0012">Acyltransferase</keyword>